<dbReference type="RefSeq" id="WP_114533019.1">
    <property type="nucleotide sequence ID" value="NZ_JAQDVM010000009.1"/>
</dbReference>
<proteinExistence type="predicted"/>
<dbReference type="InterPro" id="IPR004027">
    <property type="entry name" value="SEC_C_motif"/>
</dbReference>
<accession>A0A369MKM3</accession>
<dbReference type="PANTHER" id="PTHR33747">
    <property type="entry name" value="UPF0225 PROTEIN SCO1677"/>
    <property type="match status" value="1"/>
</dbReference>
<name>A0A369MKM3_EGGLN</name>
<dbReference type="SUPFAM" id="SSF103642">
    <property type="entry name" value="Sec-C motif"/>
    <property type="match status" value="1"/>
</dbReference>
<dbReference type="PANTHER" id="PTHR33747:SF1">
    <property type="entry name" value="ADENYLATE CYCLASE-ASSOCIATED CAP C-TERMINAL DOMAIN-CONTAINING PROTEIN"/>
    <property type="match status" value="1"/>
</dbReference>
<organism evidence="1 2">
    <name type="scientific">Eggerthella lenta</name>
    <name type="common">Eubacterium lentum</name>
    <dbReference type="NCBI Taxonomy" id="84112"/>
    <lineage>
        <taxon>Bacteria</taxon>
        <taxon>Bacillati</taxon>
        <taxon>Actinomycetota</taxon>
        <taxon>Coriobacteriia</taxon>
        <taxon>Eggerthellales</taxon>
        <taxon>Eggerthellaceae</taxon>
        <taxon>Eggerthella</taxon>
    </lineage>
</organism>
<comment type="caution">
    <text evidence="1">The sequence shown here is derived from an EMBL/GenBank/DDBJ whole genome shotgun (WGS) entry which is preliminary data.</text>
</comment>
<sequence length="679" mass="75909">MILTYEQADRFYTLINALLGYANERFEVVRELPLPIVDLESQSKAALVAETLWDSVGIIDDFVRENPFDLPKRFLDTALAWKDALTGSFVFMGHEDGRALLMGDEDVFAVAGIQLEPSELLDEWPDVVRATLLPFDDLIVYDGMLNVLGIEFNSEAAASAQADFKERRAKGLVRTAADFVARSRALNEAGRNRAVERLLADAERDARIAAFGEQLPPGFHRGTLAGLSEAERAAALDERFDTWDEGRFEQKEAILRERALDREPAGTLGACLELHTKAELEGIGRALGLKGLSKLRKAELAHAVAESVPSSSELLRDMLAACSPGAFRTAKELACEGAVSFGAEDVSRRLYLTPLMPYTFLFWQGGRFTAFAPEQTKCMLADVDFEEIERVRVRNEEVVTCAEACTTFYGVVSLDDAYLRYREACSDPVTRRRFVELIEVEASFFECGFELWECDGVDHLVHYAIGNDYAASEYARLHAPDFLDDLTSLADEVVDEGLIEKALHRMGEGLGSEWEELDGYRRFLLEEHAKNPPRPFEPSMLQRDALGALFELSTVVQLRNFLDARVPDGEDDFFFADRVVEALVMGAMEGAGIQDLFAYVRELGLDACCEDEERLPKLITNVYNSLPSWENNGWSPQELLERMAGKKVFYNEKGDVMKVGRNDPCPCGSGKKYKKCCGR</sequence>
<protein>
    <submittedName>
        <fullName evidence="1">Zinc chelation protein SecC</fullName>
    </submittedName>
</protein>
<evidence type="ECO:0000313" key="2">
    <source>
        <dbReference type="Proteomes" id="UP000253970"/>
    </source>
</evidence>
<evidence type="ECO:0000313" key="1">
    <source>
        <dbReference type="EMBL" id="RDB72568.1"/>
    </source>
</evidence>
<dbReference type="AlphaFoldDB" id="A0A369MKM3"/>
<dbReference type="EMBL" id="PPTU01000003">
    <property type="protein sequence ID" value="RDB72568.1"/>
    <property type="molecule type" value="Genomic_DNA"/>
</dbReference>
<dbReference type="Gene3D" id="3.10.450.50">
    <property type="match status" value="1"/>
</dbReference>
<dbReference type="Proteomes" id="UP000253970">
    <property type="component" value="Unassembled WGS sequence"/>
</dbReference>
<gene>
    <name evidence="1" type="ORF">C1875_03610</name>
</gene>
<reference evidence="1 2" key="1">
    <citation type="journal article" date="2018" name="Elife">
        <title>Discovery and characterization of a prevalent human gut bacterial enzyme sufficient for the inactivation of a family of plant toxins.</title>
        <authorList>
            <person name="Koppel N."/>
            <person name="Bisanz J.E."/>
            <person name="Pandelia M.E."/>
            <person name="Turnbaugh P.J."/>
            <person name="Balskus E.P."/>
        </authorList>
    </citation>
    <scope>NUCLEOTIDE SEQUENCE [LARGE SCALE GENOMIC DNA]</scope>
    <source>
        <strain evidence="1 2">W1 BHI 6</strain>
    </source>
</reference>
<dbReference type="Pfam" id="PF02810">
    <property type="entry name" value="SEC-C"/>
    <property type="match status" value="1"/>
</dbReference>